<reference evidence="4" key="1">
    <citation type="submission" date="2023-10" db="EMBL/GenBank/DDBJ databases">
        <title>Genome assembly of Pristionchus species.</title>
        <authorList>
            <person name="Yoshida K."/>
            <person name="Sommer R.J."/>
        </authorList>
    </citation>
    <scope>NUCLEOTIDE SEQUENCE</scope>
    <source>
        <strain evidence="4">RS5133</strain>
    </source>
</reference>
<dbReference type="Gene3D" id="1.10.10.10">
    <property type="entry name" value="Winged helix-like DNA-binding domain superfamily/Winged helix DNA-binding domain"/>
    <property type="match status" value="1"/>
</dbReference>
<name>A0AAV5W2B3_9BILA</name>
<dbReference type="InterPro" id="IPR047113">
    <property type="entry name" value="PA2G4/ARX1"/>
</dbReference>
<dbReference type="PANTHER" id="PTHR10804:SF11">
    <property type="entry name" value="PROLIFERATION-ASSOCIATED PROTEIN 2G4"/>
    <property type="match status" value="1"/>
</dbReference>
<dbReference type="SUPFAM" id="SSF55920">
    <property type="entry name" value="Creatinase/aminopeptidase"/>
    <property type="match status" value="1"/>
</dbReference>
<dbReference type="FunFam" id="3.90.230.10:FF:000013">
    <property type="entry name" value="DNA-binding protein, 42 kDa"/>
    <property type="match status" value="1"/>
</dbReference>
<dbReference type="Pfam" id="PF00557">
    <property type="entry name" value="Peptidase_M24"/>
    <property type="match status" value="1"/>
</dbReference>
<sequence length="399" mass="43835">LVLLSSKQMPRKDSESSSSSSGDDEADHTLANDLVVTKYGMAADIVNATLKAVIAEIKEGIEVGYLCDFGDKLLIDKTTKIFKKEKDLQKGIAMPTCISIDNTICHFSPLRSDPPVKLEKGQLVKIDLGAHVDGFIATAAHSVVVGASKDNKVDEKRSNLLKGAYDALEIAIRSLRPGTKNMDITASIGKVAEEYGVKAIENMVSHQLERNKIDGEKQIVQNPGEKLKGEVEKSNVEVHEVYAIDVLFTTGEGKARDLDTRTTVFKKSDEVVYQLKMKASRVFLSDAVSKSGSMPFTLRAFDDEVRAKMGVVECERHGLMRPYQVLYEKEGESVAQFKATVLVLPNGLLKIAGIPLDVDSLNISAKLEDTVLISKLNEALKPKKKKETKKDDKEPETKK</sequence>
<feature type="domain" description="Peptidase M24" evidence="3">
    <location>
        <begin position="42"/>
        <end position="227"/>
    </location>
</feature>
<evidence type="ECO:0000313" key="4">
    <source>
        <dbReference type="EMBL" id="GMT24252.1"/>
    </source>
</evidence>
<feature type="non-terminal residue" evidence="4">
    <location>
        <position position="1"/>
    </location>
</feature>
<dbReference type="FunFam" id="1.10.10.10:FF:000029">
    <property type="entry name" value="Proliferation-associated 2G4, a"/>
    <property type="match status" value="1"/>
</dbReference>
<dbReference type="Proteomes" id="UP001432322">
    <property type="component" value="Unassembled WGS sequence"/>
</dbReference>
<dbReference type="InterPro" id="IPR036005">
    <property type="entry name" value="Creatinase/aminopeptidase-like"/>
</dbReference>
<protein>
    <recommendedName>
        <fullName evidence="3">Peptidase M24 domain-containing protein</fullName>
    </recommendedName>
</protein>
<dbReference type="SUPFAM" id="SSF46785">
    <property type="entry name" value="Winged helix' DNA-binding domain"/>
    <property type="match status" value="1"/>
</dbReference>
<feature type="region of interest" description="Disordered" evidence="2">
    <location>
        <begin position="1"/>
        <end position="26"/>
    </location>
</feature>
<dbReference type="InterPro" id="IPR000994">
    <property type="entry name" value="Pept_M24"/>
</dbReference>
<dbReference type="InterPro" id="IPR036390">
    <property type="entry name" value="WH_DNA-bd_sf"/>
</dbReference>
<dbReference type="InterPro" id="IPR036388">
    <property type="entry name" value="WH-like_DNA-bd_sf"/>
</dbReference>
<evidence type="ECO:0000259" key="3">
    <source>
        <dbReference type="Pfam" id="PF00557"/>
    </source>
</evidence>
<keyword evidence="5" id="KW-1185">Reference proteome</keyword>
<dbReference type="CDD" id="cd01089">
    <property type="entry name" value="PA2G4-like"/>
    <property type="match status" value="1"/>
</dbReference>
<accession>A0AAV5W2B3</accession>
<organism evidence="4 5">
    <name type="scientific">Pristionchus fissidentatus</name>
    <dbReference type="NCBI Taxonomy" id="1538716"/>
    <lineage>
        <taxon>Eukaryota</taxon>
        <taxon>Metazoa</taxon>
        <taxon>Ecdysozoa</taxon>
        <taxon>Nematoda</taxon>
        <taxon>Chromadorea</taxon>
        <taxon>Rhabditida</taxon>
        <taxon>Rhabditina</taxon>
        <taxon>Diplogasteromorpha</taxon>
        <taxon>Diplogasteroidea</taxon>
        <taxon>Neodiplogasteridae</taxon>
        <taxon>Pristionchus</taxon>
    </lineage>
</organism>
<evidence type="ECO:0000256" key="2">
    <source>
        <dbReference type="SAM" id="MobiDB-lite"/>
    </source>
</evidence>
<comment type="similarity">
    <text evidence="1">Belongs to the peptidase M24 family.</text>
</comment>
<dbReference type="EMBL" id="BTSY01000004">
    <property type="protein sequence ID" value="GMT24252.1"/>
    <property type="molecule type" value="Genomic_DNA"/>
</dbReference>
<dbReference type="Gene3D" id="3.90.230.10">
    <property type="entry name" value="Creatinase/methionine aminopeptidase superfamily"/>
    <property type="match status" value="1"/>
</dbReference>
<dbReference type="PANTHER" id="PTHR10804">
    <property type="entry name" value="PROTEASE FAMILY M24 METHIONYL AMINOPEPTIDASE, AMINOPEPTIDASE P"/>
    <property type="match status" value="1"/>
</dbReference>
<evidence type="ECO:0000313" key="5">
    <source>
        <dbReference type="Proteomes" id="UP001432322"/>
    </source>
</evidence>
<evidence type="ECO:0000256" key="1">
    <source>
        <dbReference type="ARBA" id="ARBA00007319"/>
    </source>
</evidence>
<proteinExistence type="inferred from homology"/>
<dbReference type="AlphaFoldDB" id="A0AAV5W2B3"/>
<comment type="caution">
    <text evidence="4">The sequence shown here is derived from an EMBL/GenBank/DDBJ whole genome shotgun (WGS) entry which is preliminary data.</text>
</comment>
<gene>
    <name evidence="4" type="ORF">PFISCL1PPCAC_15549</name>
</gene>